<dbReference type="InterPro" id="IPR038291">
    <property type="entry name" value="SAP30_C_sf"/>
</dbReference>
<evidence type="ECO:0000313" key="2">
    <source>
        <dbReference type="EMBL" id="OMJ94045.1"/>
    </source>
</evidence>
<gene>
    <name evidence="2" type="ORF">SteCoe_2815</name>
</gene>
<keyword evidence="3" id="KW-1185">Reference proteome</keyword>
<dbReference type="Gene3D" id="6.10.160.20">
    <property type="match status" value="1"/>
</dbReference>
<name>A0A1R2CYH8_9CILI</name>
<evidence type="ECO:0000256" key="1">
    <source>
        <dbReference type="SAM" id="MobiDB-lite"/>
    </source>
</evidence>
<dbReference type="EMBL" id="MPUH01000032">
    <property type="protein sequence ID" value="OMJ94045.1"/>
    <property type="molecule type" value="Genomic_DNA"/>
</dbReference>
<protein>
    <submittedName>
        <fullName evidence="2">Uncharacterized protein</fullName>
    </submittedName>
</protein>
<reference evidence="2 3" key="1">
    <citation type="submission" date="2016-11" db="EMBL/GenBank/DDBJ databases">
        <title>The macronuclear genome of Stentor coeruleus: a giant cell with tiny introns.</title>
        <authorList>
            <person name="Slabodnick M."/>
            <person name="Ruby J.G."/>
            <person name="Reiff S.B."/>
            <person name="Swart E.C."/>
            <person name="Gosai S."/>
            <person name="Prabakaran S."/>
            <person name="Witkowska E."/>
            <person name="Larue G.E."/>
            <person name="Fisher S."/>
            <person name="Freeman R.M."/>
            <person name="Gunawardena J."/>
            <person name="Chu W."/>
            <person name="Stover N.A."/>
            <person name="Gregory B.D."/>
            <person name="Nowacki M."/>
            <person name="Derisi J."/>
            <person name="Roy S.W."/>
            <person name="Marshall W.F."/>
            <person name="Sood P."/>
        </authorList>
    </citation>
    <scope>NUCLEOTIDE SEQUENCE [LARGE SCALE GENOMIC DNA]</scope>
    <source>
        <strain evidence="2">WM001</strain>
    </source>
</reference>
<dbReference type="AlphaFoldDB" id="A0A1R2CYH8"/>
<sequence>MAEEIRPVVDFSKLSWGSLKRYEALYGLKCSREDLRNTVKEHFALNCYNILRSQKPDVKEYEPSMHFTCDVNAFCTECKGTEEVIDNFLKIRTDDKEEPGTRKSTRFREKQEKTNS</sequence>
<comment type="caution">
    <text evidence="2">The sequence shown here is derived from an EMBL/GenBank/DDBJ whole genome shotgun (WGS) entry which is preliminary data.</text>
</comment>
<dbReference type="Proteomes" id="UP000187209">
    <property type="component" value="Unassembled WGS sequence"/>
</dbReference>
<proteinExistence type="predicted"/>
<dbReference type="OrthoDB" id="10346597at2759"/>
<organism evidence="2 3">
    <name type="scientific">Stentor coeruleus</name>
    <dbReference type="NCBI Taxonomy" id="5963"/>
    <lineage>
        <taxon>Eukaryota</taxon>
        <taxon>Sar</taxon>
        <taxon>Alveolata</taxon>
        <taxon>Ciliophora</taxon>
        <taxon>Postciliodesmatophora</taxon>
        <taxon>Heterotrichea</taxon>
        <taxon>Heterotrichida</taxon>
        <taxon>Stentoridae</taxon>
        <taxon>Stentor</taxon>
    </lineage>
</organism>
<feature type="region of interest" description="Disordered" evidence="1">
    <location>
        <begin position="95"/>
        <end position="116"/>
    </location>
</feature>
<accession>A0A1R2CYH8</accession>
<evidence type="ECO:0000313" key="3">
    <source>
        <dbReference type="Proteomes" id="UP000187209"/>
    </source>
</evidence>